<dbReference type="Proteomes" id="UP000249891">
    <property type="component" value="Unassembled WGS sequence"/>
</dbReference>
<dbReference type="RefSeq" id="WP_128091529.1">
    <property type="nucleotide sequence ID" value="NZ_UARG01000017.1"/>
</dbReference>
<reference evidence="1 2" key="1">
    <citation type="submission" date="2018-06" db="EMBL/GenBank/DDBJ databases">
        <authorList>
            <consortium name="Pathogen Informatics"/>
            <person name="Doyle S."/>
        </authorList>
    </citation>
    <scope>NUCLEOTIDE SEQUENCE [LARGE SCALE GENOMIC DNA]</scope>
    <source>
        <strain evidence="1 2">NCTC11546</strain>
    </source>
</reference>
<organism evidence="1 2">
    <name type="scientific">Capnocytophaga ochracea</name>
    <dbReference type="NCBI Taxonomy" id="1018"/>
    <lineage>
        <taxon>Bacteria</taxon>
        <taxon>Pseudomonadati</taxon>
        <taxon>Bacteroidota</taxon>
        <taxon>Flavobacteriia</taxon>
        <taxon>Flavobacteriales</taxon>
        <taxon>Flavobacteriaceae</taxon>
        <taxon>Capnocytophaga</taxon>
    </lineage>
</organism>
<evidence type="ECO:0000313" key="1">
    <source>
        <dbReference type="EMBL" id="SQA78335.1"/>
    </source>
</evidence>
<dbReference type="Pfam" id="PF13306">
    <property type="entry name" value="LRR_5"/>
    <property type="match status" value="1"/>
</dbReference>
<gene>
    <name evidence="1" type="ORF">NCTC11546_01564</name>
</gene>
<accession>A0A2X2RVF7</accession>
<proteinExistence type="predicted"/>
<evidence type="ECO:0000313" key="2">
    <source>
        <dbReference type="Proteomes" id="UP000249891"/>
    </source>
</evidence>
<protein>
    <submittedName>
        <fullName evidence="1">Uncharacterized protein</fullName>
    </submittedName>
</protein>
<dbReference type="InterPro" id="IPR026906">
    <property type="entry name" value="LRR_5"/>
</dbReference>
<dbReference type="InterPro" id="IPR032675">
    <property type="entry name" value="LRR_dom_sf"/>
</dbReference>
<dbReference type="PROSITE" id="PS51257">
    <property type="entry name" value="PROKAR_LIPOPROTEIN"/>
    <property type="match status" value="1"/>
</dbReference>
<name>A0A2X2RVF7_CAPOC</name>
<sequence length="431" mass="47762">MRKNIFALVAFTALTLVGCKSEADDGVGEKPRSSTETNFFFRDGATHTIHMQEKEKRTVTIDGATDNFTYEAPVGYLSVSKSTDPSPSLVIEAEDGSTGSHDIRISDKTADGVGITATLTVIVGERDRGWDGNNFVIENIDGDKTTKDAKDYVDIEVPEGFTYDASTLKPDGAGERVTIKQTGTLLKVTAKNHYDETTPITFRLTKANAEDRVVTIKRVTKFWRTNGDGTVLQGLSSNVYVTQRSFDMLQNPPKVPYTVKEVTYGYNNPNVSPSGFELYRNPIITKIDLNNVEAINSYAFYNSQNLVTVVADKVKYIYGGAFAGTKIKRINLPEIERISGNNSTYYMYTFPTTLQSITMGTKVKSLDSYLFLKELREVRIASTTPGAISMSSQVMQEGNNTTLYVPSAYVNDWKLKFSWVEQTFKGGIKGM</sequence>
<dbReference type="EMBL" id="UARG01000017">
    <property type="protein sequence ID" value="SQA78335.1"/>
    <property type="molecule type" value="Genomic_DNA"/>
</dbReference>
<dbReference type="AlphaFoldDB" id="A0A2X2RVF7"/>
<dbReference type="Gene3D" id="3.80.10.10">
    <property type="entry name" value="Ribonuclease Inhibitor"/>
    <property type="match status" value="1"/>
</dbReference>